<evidence type="ECO:0000313" key="2">
    <source>
        <dbReference type="EMBL" id="JAV96339.1"/>
    </source>
</evidence>
<dbReference type="AlphaFoldDB" id="A0A1Y1NF09"/>
<accession>A0A1Y1NF09</accession>
<sequence length="189" mass="22330">MNINMSFGQLDNLIESYASELHQYQDLFQNQALELEDQFMESVENQEKLAELNSRMGVLQCLNYQVDQEIEKANGLLGEFRKKIEYLETEINLHCENVNDEYREKLYGTANTVRTLIHNRKDEIEQMKDNSRVMCVAAGQDPKLETIAKIMMKLLEALEFAEENLEKMKSYIYCINWKYRELEKIAPKR</sequence>
<name>A0A1Y1NF09_PHOPY</name>
<feature type="coiled-coil region" evidence="1">
    <location>
        <begin position="144"/>
        <end position="171"/>
    </location>
</feature>
<keyword evidence="1" id="KW-0175">Coiled coil</keyword>
<proteinExistence type="predicted"/>
<reference evidence="2" key="1">
    <citation type="journal article" date="2016" name="Sci. Rep.">
        <title>Molecular characterization of firefly nuptial gifts: a multi-omics approach sheds light on postcopulatory sexual selection.</title>
        <authorList>
            <person name="Al-Wathiqui N."/>
            <person name="Fallon T.R."/>
            <person name="South A."/>
            <person name="Weng J.K."/>
            <person name="Lewis S.M."/>
        </authorList>
    </citation>
    <scope>NUCLEOTIDE SEQUENCE</scope>
</reference>
<dbReference type="EMBL" id="GEZM01004686">
    <property type="protein sequence ID" value="JAV96339.1"/>
    <property type="molecule type" value="Transcribed_RNA"/>
</dbReference>
<protein>
    <submittedName>
        <fullName evidence="2">Uncharacterized protein</fullName>
    </submittedName>
</protein>
<evidence type="ECO:0000256" key="1">
    <source>
        <dbReference type="SAM" id="Coils"/>
    </source>
</evidence>
<organism evidence="2">
    <name type="scientific">Photinus pyralis</name>
    <name type="common">Common eastern firefly</name>
    <name type="synonym">Lampyris pyralis</name>
    <dbReference type="NCBI Taxonomy" id="7054"/>
    <lineage>
        <taxon>Eukaryota</taxon>
        <taxon>Metazoa</taxon>
        <taxon>Ecdysozoa</taxon>
        <taxon>Arthropoda</taxon>
        <taxon>Hexapoda</taxon>
        <taxon>Insecta</taxon>
        <taxon>Pterygota</taxon>
        <taxon>Neoptera</taxon>
        <taxon>Endopterygota</taxon>
        <taxon>Coleoptera</taxon>
        <taxon>Polyphaga</taxon>
        <taxon>Elateriformia</taxon>
        <taxon>Elateroidea</taxon>
        <taxon>Lampyridae</taxon>
        <taxon>Lampyrinae</taxon>
        <taxon>Photinus</taxon>
    </lineage>
</organism>